<dbReference type="PROSITE" id="PS50862">
    <property type="entry name" value="AA_TRNA_LIGASE_II"/>
    <property type="match status" value="1"/>
</dbReference>
<evidence type="ECO:0000256" key="3">
    <source>
        <dbReference type="ARBA" id="ARBA00022840"/>
    </source>
</evidence>
<dbReference type="InterPro" id="IPR004525">
    <property type="entry name" value="EpmA"/>
</dbReference>
<evidence type="ECO:0000313" key="5">
    <source>
        <dbReference type="EMBL" id="MDI1430551.1"/>
    </source>
</evidence>
<reference evidence="5 6" key="1">
    <citation type="submission" date="2023-04" db="EMBL/GenBank/DDBJ databases">
        <title>The genome sequence of Polyangium sorediatum DSM14670.</title>
        <authorList>
            <person name="Zhang X."/>
        </authorList>
    </citation>
    <scope>NUCLEOTIDE SEQUENCE [LARGE SCALE GENOMIC DNA]</scope>
    <source>
        <strain evidence="5 6">DSM 14670</strain>
    </source>
</reference>
<dbReference type="EMBL" id="JARZHI010000009">
    <property type="protein sequence ID" value="MDI1430551.1"/>
    <property type="molecule type" value="Genomic_DNA"/>
</dbReference>
<dbReference type="SUPFAM" id="SSF55681">
    <property type="entry name" value="Class II aaRS and biotin synthetases"/>
    <property type="match status" value="1"/>
</dbReference>
<keyword evidence="2" id="KW-0547">Nucleotide-binding</keyword>
<name>A0ABT6NQE3_9BACT</name>
<dbReference type="InterPro" id="IPR018149">
    <property type="entry name" value="Lys-tRNA-synth_II_C"/>
</dbReference>
<dbReference type="PANTHER" id="PTHR42918:SF6">
    <property type="entry name" value="ELONGATION FACTOR P--(R)-BETA-LYSINE LIGASE"/>
    <property type="match status" value="1"/>
</dbReference>
<keyword evidence="3" id="KW-0067">ATP-binding</keyword>
<dbReference type="Gene3D" id="3.30.930.10">
    <property type="entry name" value="Bira Bifunctional Protein, Domain 2"/>
    <property type="match status" value="1"/>
</dbReference>
<dbReference type="Proteomes" id="UP001160301">
    <property type="component" value="Unassembled WGS sequence"/>
</dbReference>
<comment type="caution">
    <text evidence="5">The sequence shown here is derived from an EMBL/GenBank/DDBJ whole genome shotgun (WGS) entry which is preliminary data.</text>
</comment>
<dbReference type="NCBIfam" id="NF006828">
    <property type="entry name" value="PRK09350.1"/>
    <property type="match status" value="1"/>
</dbReference>
<evidence type="ECO:0000259" key="4">
    <source>
        <dbReference type="PROSITE" id="PS50862"/>
    </source>
</evidence>
<dbReference type="PANTHER" id="PTHR42918">
    <property type="entry name" value="LYSYL-TRNA SYNTHETASE"/>
    <property type="match status" value="1"/>
</dbReference>
<dbReference type="InterPro" id="IPR004364">
    <property type="entry name" value="Aa-tRNA-synt_II"/>
</dbReference>
<evidence type="ECO:0000256" key="1">
    <source>
        <dbReference type="ARBA" id="ARBA00022598"/>
    </source>
</evidence>
<dbReference type="PRINTS" id="PR00982">
    <property type="entry name" value="TRNASYNTHLYS"/>
</dbReference>
<evidence type="ECO:0000313" key="6">
    <source>
        <dbReference type="Proteomes" id="UP001160301"/>
    </source>
</evidence>
<organism evidence="5 6">
    <name type="scientific">Polyangium sorediatum</name>
    <dbReference type="NCBI Taxonomy" id="889274"/>
    <lineage>
        <taxon>Bacteria</taxon>
        <taxon>Pseudomonadati</taxon>
        <taxon>Myxococcota</taxon>
        <taxon>Polyangia</taxon>
        <taxon>Polyangiales</taxon>
        <taxon>Polyangiaceae</taxon>
        <taxon>Polyangium</taxon>
    </lineage>
</organism>
<dbReference type="InterPro" id="IPR006195">
    <property type="entry name" value="aa-tRNA-synth_II"/>
</dbReference>
<proteinExistence type="predicted"/>
<gene>
    <name evidence="5" type="primary">epmA</name>
    <name evidence="5" type="ORF">QHF89_13625</name>
</gene>
<dbReference type="RefSeq" id="WP_284720446.1">
    <property type="nucleotide sequence ID" value="NZ_JARZHI010000009.1"/>
</dbReference>
<evidence type="ECO:0000256" key="2">
    <source>
        <dbReference type="ARBA" id="ARBA00022741"/>
    </source>
</evidence>
<sequence length="420" mass="45557">MTEPQDSPFAPGDLDTLAGAPGPIRVAGRVLDVVGDEIVLADAFARVTITLAEGSLAPADLAIVEASFVAGKLAGGRVIERHTPHTPNVSRGAASEAPATETERLVFRGVGRALRARAEALAEVRSFFVRRGFLEVETPSMVPCPGLDLHLDAFGVEGSPEGRPLWLITSPEYQMKRLLAGGVPRCFQLARCYRRGEIGSRHNPEFTMLEWYRAFASMDAVVADTEELVRSVVSKLAGTHVIEVEGTRVDLAAPFERISVGEAFARYAGTSADEAITMASEDEDRFFRLLVEHVEPSLARLGRPVFLVEYPAPFASLARLCPNDPRVAERFELYVGSVEVCNGFGELTDPVEQRARFERDQAQRRAEGKPVYPIDERFLAALTEGMPPAAGNALGIDRLIALGLGARAIGDVTAFPYAWL</sequence>
<protein>
    <submittedName>
        <fullName evidence="5">EF-P lysine aminoacylase EpmA</fullName>
    </submittedName>
</protein>
<dbReference type="InterPro" id="IPR045864">
    <property type="entry name" value="aa-tRNA-synth_II/BPL/LPL"/>
</dbReference>
<keyword evidence="6" id="KW-1185">Reference proteome</keyword>
<feature type="domain" description="Aminoacyl-transfer RNA synthetases class-II family profile" evidence="4">
    <location>
        <begin position="124"/>
        <end position="416"/>
    </location>
</feature>
<dbReference type="Pfam" id="PF00152">
    <property type="entry name" value="tRNA-synt_2"/>
    <property type="match status" value="1"/>
</dbReference>
<keyword evidence="1" id="KW-0436">Ligase</keyword>
<accession>A0ABT6NQE3</accession>
<dbReference type="NCBIfam" id="TIGR00462">
    <property type="entry name" value="genX"/>
    <property type="match status" value="1"/>
</dbReference>